<proteinExistence type="predicted"/>
<sequence length="73" mass="8088">MSSDPDQADTDGLSVEAIQKLLAQHGILIEEDDPVFRVLLANRIVLNAYFSEAEASFTRTSNRGHRVESTLNN</sequence>
<protein>
    <submittedName>
        <fullName evidence="1">Uncharacterized protein</fullName>
    </submittedName>
</protein>
<reference evidence="1 2" key="1">
    <citation type="submission" date="2015-06" db="EMBL/GenBank/DDBJ databases">
        <title>Improved classification and identification of acetic acid bacteria using matrix-assisted laser desorption/ionization time-of-flight mass spectrometry; Gluconobacter nephelii and Gluconobacter uchimurae are later heterotypic synonyms of Gluconobacter japonicus and Gluconobacter oxydans, respectively.</title>
        <authorList>
            <person name="Li L."/>
            <person name="Cleenwerck I."/>
            <person name="De Vuyst L."/>
            <person name="Vandamme P."/>
        </authorList>
    </citation>
    <scope>NUCLEOTIDE SEQUENCE [LARGE SCALE GENOMIC DNA]</scope>
    <source>
        <strain evidence="1 2">LMG 1768</strain>
    </source>
</reference>
<dbReference type="AlphaFoldDB" id="A0A149TLW9"/>
<gene>
    <name evidence="1" type="ORF">AD945_03865</name>
</gene>
<dbReference type="EMBL" id="LHZR01000092">
    <property type="protein sequence ID" value="KXV49676.1"/>
    <property type="molecule type" value="Genomic_DNA"/>
</dbReference>
<dbReference type="Proteomes" id="UP000075636">
    <property type="component" value="Unassembled WGS sequence"/>
</dbReference>
<name>A0A149TLW9_9PROT</name>
<feature type="non-terminal residue" evidence="1">
    <location>
        <position position="73"/>
    </location>
</feature>
<evidence type="ECO:0000313" key="2">
    <source>
        <dbReference type="Proteomes" id="UP000075636"/>
    </source>
</evidence>
<comment type="caution">
    <text evidence="1">The sequence shown here is derived from an EMBL/GenBank/DDBJ whole genome shotgun (WGS) entry which is preliminary data.</text>
</comment>
<organism evidence="1 2">
    <name type="scientific">Gluconobacter albidus</name>
    <dbReference type="NCBI Taxonomy" id="318683"/>
    <lineage>
        <taxon>Bacteria</taxon>
        <taxon>Pseudomonadati</taxon>
        <taxon>Pseudomonadota</taxon>
        <taxon>Alphaproteobacteria</taxon>
        <taxon>Acetobacterales</taxon>
        <taxon>Acetobacteraceae</taxon>
        <taxon>Gluconobacter</taxon>
    </lineage>
</organism>
<accession>A0A149TLW9</accession>
<evidence type="ECO:0000313" key="1">
    <source>
        <dbReference type="EMBL" id="KXV49676.1"/>
    </source>
</evidence>